<organism evidence="9 10">
    <name type="scientific">Tannerella forsythia</name>
    <name type="common">Bacteroides forsythus</name>
    <dbReference type="NCBI Taxonomy" id="28112"/>
    <lineage>
        <taxon>Bacteria</taxon>
        <taxon>Pseudomonadati</taxon>
        <taxon>Bacteroidota</taxon>
        <taxon>Bacteroidia</taxon>
        <taxon>Bacteroidales</taxon>
        <taxon>Tannerellaceae</taxon>
        <taxon>Tannerella</taxon>
    </lineage>
</organism>
<evidence type="ECO:0000259" key="8">
    <source>
        <dbReference type="PROSITE" id="PS52040"/>
    </source>
</evidence>
<gene>
    <name evidence="9" type="primary">gyrA_1</name>
    <name evidence="9" type="ORF">TFUB20_00681</name>
</gene>
<feature type="region of interest" description="Disordered" evidence="7">
    <location>
        <begin position="878"/>
        <end position="908"/>
    </location>
</feature>
<feature type="region of interest" description="Disordered" evidence="7">
    <location>
        <begin position="1"/>
        <end position="54"/>
    </location>
</feature>
<dbReference type="PROSITE" id="PS52040">
    <property type="entry name" value="TOPO_IIA"/>
    <property type="match status" value="1"/>
</dbReference>
<sequence length="908" mass="103484">MARENQTEQERDEEMLFGEEVRTNGNAYSDDEISETSEAEEIAEEGDVLPSRSGYTVPGGSDAVHHLPGMYQSWFLDYASYVILERAVPHINDGLKPVQRRILHAMKRIDDGRYNKVANVVGQTMQFHPHGDASIGDALVQLGQKDLLIDCQGNWGNILTGDSAAAPRYIEARLSKFALETVFNPKTTLWKLSYDGRNKEPVSLPIKFPLLLAQGAEGIAVGLSSKILPHNFNELIDASIAHLRGEEFKLYPDFQTGGLIDVSKYNDGSRGGMVKVRAKIGKIDNKTLVITEIPFGHTTGSLIDSVIKANDKGKIKIRKVDDNTAKDVEILIHLAPGVSSDKTIDALYAFTDCEKSIYLNCCVVEDNKPRFMSVSEVLRHSADQTLSLLRRELEIQKSELLESLFYASLEQIFIEERIYKDSEFENAKDMDKAVAHIDRRLEPFKPDLIRDVTPDDILRLMEIKMGRILKFNADKNEKLIAQLKKDLAQVEQHLANMVGHTVAWFSLLKEKYGSAYPRRTEIRSFDTIEATKVVEANEKLYIDRNEGFIGTSLKKDEFVCNCSDIDDLILFYRDGTYKVIRVSDKIFVGKGVIYVNVFKRNDNRTIYNVIYRDGKMGRNFIKRFAVTGITRDKEYTVTRGVEGSRILYFSANPNGEAETVKIVLKPKLRQKTLVFEKDFSEILIKGRASMGNLLTKAEIHKITLKQKGSSTLGGRQVWFDRDVLRLNYDGRGEELGEFQSDDQILVVLRSGEFYTTDFDLSNHYEENVLLIERYDSRKIWTAVLYDADQKYVYLKRFQLDAGGKRQNLMGENPEHRLYLLTDEAYPRIEVLFGGHDSFREPLTIDAESFIGVKSVKARGKRISTYQIETVNELEPMHFAPEEEDNRPVSVHDEEPEEREEQQMNLFDV</sequence>
<keyword evidence="4 6" id="KW-0238">DNA-binding</keyword>
<dbReference type="PANTHER" id="PTHR43493">
    <property type="entry name" value="DNA GYRASE/TOPOISOMERASE SUBUNIT A"/>
    <property type="match status" value="1"/>
</dbReference>
<dbReference type="Pfam" id="PF00521">
    <property type="entry name" value="DNA_topoisoIV"/>
    <property type="match status" value="1"/>
</dbReference>
<dbReference type="GO" id="GO:0009330">
    <property type="term" value="C:DNA topoisomerase type II (double strand cut, ATP-hydrolyzing) complex"/>
    <property type="evidence" value="ECO:0007669"/>
    <property type="project" value="TreeGrafter"/>
</dbReference>
<accession>A0A1D3UGW1</accession>
<dbReference type="InterPro" id="IPR013760">
    <property type="entry name" value="Topo_IIA-like_dom_sf"/>
</dbReference>
<comment type="similarity">
    <text evidence="2">Belongs to the type II topoisomerase GyrA/ParC subunit family.</text>
</comment>
<evidence type="ECO:0000256" key="5">
    <source>
        <dbReference type="ARBA" id="ARBA00023235"/>
    </source>
</evidence>
<evidence type="ECO:0000256" key="3">
    <source>
        <dbReference type="ARBA" id="ARBA00023029"/>
    </source>
</evidence>
<dbReference type="Proteomes" id="UP000182057">
    <property type="component" value="Unassembled WGS sequence"/>
</dbReference>
<dbReference type="GO" id="GO:0005524">
    <property type="term" value="F:ATP binding"/>
    <property type="evidence" value="ECO:0007669"/>
    <property type="project" value="InterPro"/>
</dbReference>
<dbReference type="SUPFAM" id="SSF56719">
    <property type="entry name" value="Type II DNA topoisomerase"/>
    <property type="match status" value="1"/>
</dbReference>
<keyword evidence="5 6" id="KW-0413">Isomerase</keyword>
<dbReference type="AlphaFoldDB" id="A0A1D3UGW1"/>
<evidence type="ECO:0000256" key="1">
    <source>
        <dbReference type="ARBA" id="ARBA00000185"/>
    </source>
</evidence>
<dbReference type="SMART" id="SM00434">
    <property type="entry name" value="TOP4c"/>
    <property type="match status" value="1"/>
</dbReference>
<dbReference type="Gene3D" id="1.10.268.10">
    <property type="entry name" value="Topoisomerase, domain 3"/>
    <property type="match status" value="1"/>
</dbReference>
<feature type="compositionally biased region" description="Acidic residues" evidence="7">
    <location>
        <begin position="29"/>
        <end position="47"/>
    </location>
</feature>
<dbReference type="Gene3D" id="3.90.199.10">
    <property type="entry name" value="Topoisomerase II, domain 5"/>
    <property type="match status" value="1"/>
</dbReference>
<dbReference type="GO" id="GO:0003918">
    <property type="term" value="F:DNA topoisomerase type II (double strand cut, ATP-hydrolyzing) activity"/>
    <property type="evidence" value="ECO:0007669"/>
    <property type="project" value="UniProtKB-EC"/>
</dbReference>
<reference evidence="9 10" key="1">
    <citation type="submission" date="2016-09" db="EMBL/GenBank/DDBJ databases">
        <authorList>
            <person name="Capua I."/>
            <person name="De Benedictis P."/>
            <person name="Joannis T."/>
            <person name="Lombin L.H."/>
            <person name="Cattoli G."/>
        </authorList>
    </citation>
    <scope>NUCLEOTIDE SEQUENCE [LARGE SCALE GENOMIC DNA]</scope>
    <source>
        <strain evidence="9 10">UB20</strain>
    </source>
</reference>
<dbReference type="GO" id="GO:0005737">
    <property type="term" value="C:cytoplasm"/>
    <property type="evidence" value="ECO:0007669"/>
    <property type="project" value="TreeGrafter"/>
</dbReference>
<dbReference type="PANTHER" id="PTHR43493:SF5">
    <property type="entry name" value="DNA GYRASE SUBUNIT A, CHLOROPLASTIC_MITOCHONDRIAL"/>
    <property type="match status" value="1"/>
</dbReference>
<protein>
    <submittedName>
        <fullName evidence="9">DNA gyrase subunit A</fullName>
        <ecNumber evidence="9">5.99.1.3</ecNumber>
    </submittedName>
</protein>
<evidence type="ECO:0000313" key="9">
    <source>
        <dbReference type="EMBL" id="SCQ19382.1"/>
    </source>
</evidence>
<comment type="catalytic activity">
    <reaction evidence="1 6">
        <text>ATP-dependent breakage, passage and rejoining of double-stranded DNA.</text>
        <dbReference type="EC" id="5.6.2.2"/>
    </reaction>
</comment>
<evidence type="ECO:0000256" key="7">
    <source>
        <dbReference type="SAM" id="MobiDB-lite"/>
    </source>
</evidence>
<dbReference type="InterPro" id="IPR013758">
    <property type="entry name" value="Topo_IIA_A/C_ab"/>
</dbReference>
<evidence type="ECO:0000256" key="4">
    <source>
        <dbReference type="ARBA" id="ARBA00023125"/>
    </source>
</evidence>
<dbReference type="InterPro" id="IPR050220">
    <property type="entry name" value="Type_II_DNA_Topoisomerases"/>
</dbReference>
<dbReference type="EC" id="5.99.1.3" evidence="9"/>
<dbReference type="GO" id="GO:0006265">
    <property type="term" value="P:DNA topological change"/>
    <property type="evidence" value="ECO:0007669"/>
    <property type="project" value="UniProtKB-UniRule"/>
</dbReference>
<dbReference type="InterPro" id="IPR002205">
    <property type="entry name" value="Topo_IIA_dom_A"/>
</dbReference>
<evidence type="ECO:0000313" key="10">
    <source>
        <dbReference type="Proteomes" id="UP000182057"/>
    </source>
</evidence>
<dbReference type="EMBL" id="FMMM01000025">
    <property type="protein sequence ID" value="SCQ19382.1"/>
    <property type="molecule type" value="Genomic_DNA"/>
</dbReference>
<dbReference type="InterPro" id="IPR013757">
    <property type="entry name" value="Topo_IIA_A_a_sf"/>
</dbReference>
<keyword evidence="3 6" id="KW-0799">Topoisomerase</keyword>
<dbReference type="NCBIfam" id="NF009397">
    <property type="entry name" value="PRK12758.1"/>
    <property type="match status" value="1"/>
</dbReference>
<feature type="active site" description="O-(5'-phospho-DNA)-tyrosine intermediate" evidence="6">
    <location>
        <position position="169"/>
    </location>
</feature>
<evidence type="ECO:0000256" key="2">
    <source>
        <dbReference type="ARBA" id="ARBA00008263"/>
    </source>
</evidence>
<dbReference type="NCBIfam" id="NF007209">
    <property type="entry name" value="PRK09631.1"/>
    <property type="match status" value="1"/>
</dbReference>
<feature type="domain" description="Topo IIA-type catalytic" evidence="8">
    <location>
        <begin position="88"/>
        <end position="487"/>
    </location>
</feature>
<name>A0A1D3UGW1_TANFO</name>
<dbReference type="Gene3D" id="3.30.1360.40">
    <property type="match status" value="1"/>
</dbReference>
<evidence type="ECO:0000256" key="6">
    <source>
        <dbReference type="PROSITE-ProRule" id="PRU01384"/>
    </source>
</evidence>
<dbReference type="GO" id="GO:0003677">
    <property type="term" value="F:DNA binding"/>
    <property type="evidence" value="ECO:0007669"/>
    <property type="project" value="UniProtKB-UniRule"/>
</dbReference>
<proteinExistence type="inferred from homology"/>